<name>A0A084SJ33_9BACT</name>
<organism evidence="1 2">
    <name type="scientific">Archangium violaceum Cb vi76</name>
    <dbReference type="NCBI Taxonomy" id="1406225"/>
    <lineage>
        <taxon>Bacteria</taxon>
        <taxon>Pseudomonadati</taxon>
        <taxon>Myxococcota</taxon>
        <taxon>Myxococcia</taxon>
        <taxon>Myxococcales</taxon>
        <taxon>Cystobacterineae</taxon>
        <taxon>Archangiaceae</taxon>
        <taxon>Archangium</taxon>
    </lineage>
</organism>
<evidence type="ECO:0008006" key="3">
    <source>
        <dbReference type="Google" id="ProtNLM"/>
    </source>
</evidence>
<evidence type="ECO:0000313" key="1">
    <source>
        <dbReference type="EMBL" id="KFA88468.1"/>
    </source>
</evidence>
<evidence type="ECO:0000313" key="2">
    <source>
        <dbReference type="Proteomes" id="UP000028547"/>
    </source>
</evidence>
<protein>
    <recommendedName>
        <fullName evidence="3">STAS/SEC14 domain-containing protein</fullName>
    </recommendedName>
</protein>
<accession>A0A084SJ33</accession>
<dbReference type="Proteomes" id="UP000028547">
    <property type="component" value="Unassembled WGS sequence"/>
</dbReference>
<dbReference type="EMBL" id="JPMI01000291">
    <property type="protein sequence ID" value="KFA88468.1"/>
    <property type="molecule type" value="Genomic_DNA"/>
</dbReference>
<sequence>MSATRFCTFDDSLWPLLILRIVGEPSNQQFEEYLDVSASYLHRGERHVVIADVLRAGIESTEQRRKRAEWMGRYDGLTRELVLGNAFVINSPFLRLGLNLLLHLRQPSWPYLVVPRMESAVAWAAGQMDEAGLREPAHRIRRHFGLLPMSQSG</sequence>
<reference evidence="1 2" key="1">
    <citation type="submission" date="2014-07" db="EMBL/GenBank/DDBJ databases">
        <title>Draft Genome Sequence of Gephyronic Acid Producer, Cystobacter violaceus Strain Cb vi76.</title>
        <authorList>
            <person name="Stevens D.C."/>
            <person name="Young J."/>
            <person name="Carmichael R."/>
            <person name="Tan J."/>
            <person name="Taylor R.E."/>
        </authorList>
    </citation>
    <scope>NUCLEOTIDE SEQUENCE [LARGE SCALE GENOMIC DNA]</scope>
    <source>
        <strain evidence="1 2">Cb vi76</strain>
    </source>
</reference>
<proteinExistence type="predicted"/>
<dbReference type="AlphaFoldDB" id="A0A084SJ33"/>
<gene>
    <name evidence="1" type="ORF">Q664_41365</name>
</gene>
<dbReference type="RefSeq" id="WP_043408716.1">
    <property type="nucleotide sequence ID" value="NZ_JPMI01000291.1"/>
</dbReference>
<comment type="caution">
    <text evidence="1">The sequence shown here is derived from an EMBL/GenBank/DDBJ whole genome shotgun (WGS) entry which is preliminary data.</text>
</comment>